<dbReference type="AlphaFoldDB" id="A0A0F8Z515"/>
<reference evidence="1" key="1">
    <citation type="journal article" date="2015" name="Nature">
        <title>Complex archaea that bridge the gap between prokaryotes and eukaryotes.</title>
        <authorList>
            <person name="Spang A."/>
            <person name="Saw J.H."/>
            <person name="Jorgensen S.L."/>
            <person name="Zaremba-Niedzwiedzka K."/>
            <person name="Martijn J."/>
            <person name="Lind A.E."/>
            <person name="van Eijk R."/>
            <person name="Schleper C."/>
            <person name="Guy L."/>
            <person name="Ettema T.J."/>
        </authorList>
    </citation>
    <scope>NUCLEOTIDE SEQUENCE</scope>
</reference>
<feature type="non-terminal residue" evidence="1">
    <location>
        <position position="1"/>
    </location>
</feature>
<gene>
    <name evidence="1" type="ORF">LCGC14_3077110</name>
</gene>
<evidence type="ECO:0000313" key="1">
    <source>
        <dbReference type="EMBL" id="KKK55186.1"/>
    </source>
</evidence>
<protein>
    <submittedName>
        <fullName evidence="1">Uncharacterized protein</fullName>
    </submittedName>
</protein>
<proteinExistence type="predicted"/>
<comment type="caution">
    <text evidence="1">The sequence shown here is derived from an EMBL/GenBank/DDBJ whole genome shotgun (WGS) entry which is preliminary data.</text>
</comment>
<accession>A0A0F8Z515</accession>
<sequence length="25" mass="2500">DLLDAVKAGIVAMVSVAGQTGKVKE</sequence>
<dbReference type="EMBL" id="LAZR01065617">
    <property type="protein sequence ID" value="KKK55186.1"/>
    <property type="molecule type" value="Genomic_DNA"/>
</dbReference>
<name>A0A0F8Z515_9ZZZZ</name>
<organism evidence="1">
    <name type="scientific">marine sediment metagenome</name>
    <dbReference type="NCBI Taxonomy" id="412755"/>
    <lineage>
        <taxon>unclassified sequences</taxon>
        <taxon>metagenomes</taxon>
        <taxon>ecological metagenomes</taxon>
    </lineage>
</organism>